<keyword evidence="1" id="KW-0863">Zinc-finger</keyword>
<evidence type="ECO:0000313" key="3">
    <source>
        <dbReference type="EMBL" id="KAJ8970340.1"/>
    </source>
</evidence>
<comment type="caution">
    <text evidence="3">The sequence shown here is derived from an EMBL/GenBank/DDBJ whole genome shotgun (WGS) entry which is preliminary data.</text>
</comment>
<dbReference type="EMBL" id="JAPWTJ010001634">
    <property type="protein sequence ID" value="KAJ8970340.1"/>
    <property type="molecule type" value="Genomic_DNA"/>
</dbReference>
<gene>
    <name evidence="3" type="ORF">NQ317_007619</name>
</gene>
<name>A0ABQ9J083_9CUCU</name>
<keyword evidence="4" id="KW-1185">Reference proteome</keyword>
<dbReference type="PROSITE" id="PS50157">
    <property type="entry name" value="ZINC_FINGER_C2H2_2"/>
    <property type="match status" value="1"/>
</dbReference>
<dbReference type="Pfam" id="PF13909">
    <property type="entry name" value="zf-H2C2_5"/>
    <property type="match status" value="1"/>
</dbReference>
<proteinExistence type="predicted"/>
<evidence type="ECO:0000313" key="4">
    <source>
        <dbReference type="Proteomes" id="UP001162164"/>
    </source>
</evidence>
<dbReference type="SUPFAM" id="SSF57667">
    <property type="entry name" value="beta-beta-alpha zinc fingers"/>
    <property type="match status" value="1"/>
</dbReference>
<dbReference type="Proteomes" id="UP001162164">
    <property type="component" value="Unassembled WGS sequence"/>
</dbReference>
<evidence type="ECO:0000256" key="1">
    <source>
        <dbReference type="PROSITE-ProRule" id="PRU00042"/>
    </source>
</evidence>
<dbReference type="Gene3D" id="3.30.160.60">
    <property type="entry name" value="Classic Zinc Finger"/>
    <property type="match status" value="1"/>
</dbReference>
<keyword evidence="1" id="KW-0862">Zinc</keyword>
<sequence>MLTHKQSGDVLSCEHCQYQAEDQDDFAKHLSQHKIDMKYSCIQCSYKTSLKIYLQRHMSIHKPKKKRDFVARVMYVQRHMSRKHKDMVNDESFKIVNKFLPIEKFENALNCEFCDYKTVLKCRFRETHEDT</sequence>
<accession>A0ABQ9J083</accession>
<dbReference type="SMART" id="SM00355">
    <property type="entry name" value="ZnF_C2H2"/>
    <property type="match status" value="2"/>
</dbReference>
<evidence type="ECO:0000259" key="2">
    <source>
        <dbReference type="PROSITE" id="PS50157"/>
    </source>
</evidence>
<keyword evidence="1" id="KW-0479">Metal-binding</keyword>
<protein>
    <recommendedName>
        <fullName evidence="2">C2H2-type domain-containing protein</fullName>
    </recommendedName>
</protein>
<dbReference type="InterPro" id="IPR013087">
    <property type="entry name" value="Znf_C2H2_type"/>
</dbReference>
<dbReference type="InterPro" id="IPR036236">
    <property type="entry name" value="Znf_C2H2_sf"/>
</dbReference>
<feature type="domain" description="C2H2-type" evidence="2">
    <location>
        <begin position="39"/>
        <end position="66"/>
    </location>
</feature>
<reference evidence="3" key="1">
    <citation type="journal article" date="2023" name="Insect Mol. Biol.">
        <title>Genome sequencing provides insights into the evolution of gene families encoding plant cell wall-degrading enzymes in longhorned beetles.</title>
        <authorList>
            <person name="Shin N.R."/>
            <person name="Okamura Y."/>
            <person name="Kirsch R."/>
            <person name="Pauchet Y."/>
        </authorList>
    </citation>
    <scope>NUCLEOTIDE SEQUENCE</scope>
    <source>
        <strain evidence="3">MMC_N1</strain>
    </source>
</reference>
<organism evidence="3 4">
    <name type="scientific">Molorchus minor</name>
    <dbReference type="NCBI Taxonomy" id="1323400"/>
    <lineage>
        <taxon>Eukaryota</taxon>
        <taxon>Metazoa</taxon>
        <taxon>Ecdysozoa</taxon>
        <taxon>Arthropoda</taxon>
        <taxon>Hexapoda</taxon>
        <taxon>Insecta</taxon>
        <taxon>Pterygota</taxon>
        <taxon>Neoptera</taxon>
        <taxon>Endopterygota</taxon>
        <taxon>Coleoptera</taxon>
        <taxon>Polyphaga</taxon>
        <taxon>Cucujiformia</taxon>
        <taxon>Chrysomeloidea</taxon>
        <taxon>Cerambycidae</taxon>
        <taxon>Lamiinae</taxon>
        <taxon>Monochamini</taxon>
        <taxon>Molorchus</taxon>
    </lineage>
</organism>